<dbReference type="Proteomes" id="UP001164250">
    <property type="component" value="Chromosome 15"/>
</dbReference>
<proteinExistence type="predicted"/>
<protein>
    <submittedName>
        <fullName evidence="1">Uncharacterized protein</fullName>
    </submittedName>
</protein>
<organism evidence="1 2">
    <name type="scientific">Pistacia atlantica</name>
    <dbReference type="NCBI Taxonomy" id="434234"/>
    <lineage>
        <taxon>Eukaryota</taxon>
        <taxon>Viridiplantae</taxon>
        <taxon>Streptophyta</taxon>
        <taxon>Embryophyta</taxon>
        <taxon>Tracheophyta</taxon>
        <taxon>Spermatophyta</taxon>
        <taxon>Magnoliopsida</taxon>
        <taxon>eudicotyledons</taxon>
        <taxon>Gunneridae</taxon>
        <taxon>Pentapetalae</taxon>
        <taxon>rosids</taxon>
        <taxon>malvids</taxon>
        <taxon>Sapindales</taxon>
        <taxon>Anacardiaceae</taxon>
        <taxon>Pistacia</taxon>
    </lineage>
</organism>
<evidence type="ECO:0000313" key="2">
    <source>
        <dbReference type="Proteomes" id="UP001164250"/>
    </source>
</evidence>
<evidence type="ECO:0000313" key="1">
    <source>
        <dbReference type="EMBL" id="KAJ0075028.1"/>
    </source>
</evidence>
<accession>A0ACC0ZSU5</accession>
<gene>
    <name evidence="1" type="ORF">Patl1_34021</name>
</gene>
<comment type="caution">
    <text evidence="1">The sequence shown here is derived from an EMBL/GenBank/DDBJ whole genome shotgun (WGS) entry which is preliminary data.</text>
</comment>
<sequence>MSDTERKLENLTKIFKDWNSSMHGFQVQWGVTFVIVLQRQGLWSSLKNNLVISKYPLPQAQMQLNDIFHQFEVPEGKVQHGVHVIRDEAHQNNDNAGGCEKCNVVAYCKDPLFCQLLISLSMVPPGGTQPGGQEATRFNDRLVSRPGDFADMLELDVGTTPGLLAKLEVEGQFIPLPISNHLVFSSIFVTPGTERKLENLTKIFKDWNSDMHGCQVQWGVTFSIVL</sequence>
<reference evidence="2" key="1">
    <citation type="journal article" date="2023" name="G3 (Bethesda)">
        <title>Genome assembly and association tests identify interacting loci associated with vigor, precocity, and sex in interspecific pistachio rootstocks.</title>
        <authorList>
            <person name="Palmer W."/>
            <person name="Jacygrad E."/>
            <person name="Sagayaradj S."/>
            <person name="Cavanaugh K."/>
            <person name="Han R."/>
            <person name="Bertier L."/>
            <person name="Beede B."/>
            <person name="Kafkas S."/>
            <person name="Golino D."/>
            <person name="Preece J."/>
            <person name="Michelmore R."/>
        </authorList>
    </citation>
    <scope>NUCLEOTIDE SEQUENCE [LARGE SCALE GENOMIC DNA]</scope>
</reference>
<name>A0ACC0ZSU5_9ROSI</name>
<keyword evidence="2" id="KW-1185">Reference proteome</keyword>
<dbReference type="EMBL" id="CM047910">
    <property type="protein sequence ID" value="KAJ0075028.1"/>
    <property type="molecule type" value="Genomic_DNA"/>
</dbReference>